<keyword evidence="6 7" id="KW-0472">Membrane</keyword>
<gene>
    <name evidence="9" type="ORF">KC19_12G044100</name>
</gene>
<keyword evidence="2 7" id="KW-0812">Transmembrane</keyword>
<dbReference type="OrthoDB" id="194358at2759"/>
<evidence type="ECO:0000313" key="9">
    <source>
        <dbReference type="EMBL" id="KAG0553851.1"/>
    </source>
</evidence>
<dbReference type="InterPro" id="IPR026961">
    <property type="entry name" value="PGG_dom"/>
</dbReference>
<feature type="transmembrane region" description="Helical" evidence="7">
    <location>
        <begin position="521"/>
        <end position="543"/>
    </location>
</feature>
<dbReference type="AlphaFoldDB" id="A0A8T0G4P4"/>
<evidence type="ECO:0000313" key="10">
    <source>
        <dbReference type="Proteomes" id="UP000822688"/>
    </source>
</evidence>
<evidence type="ECO:0000256" key="6">
    <source>
        <dbReference type="ARBA" id="ARBA00023136"/>
    </source>
</evidence>
<dbReference type="PANTHER" id="PTHR24186:SF38">
    <property type="entry name" value="ANKYRIN REPEAT FAMILY PROTEIN"/>
    <property type="match status" value="1"/>
</dbReference>
<dbReference type="SUPFAM" id="SSF48403">
    <property type="entry name" value="Ankyrin repeat"/>
    <property type="match status" value="1"/>
</dbReference>
<organism evidence="9 10">
    <name type="scientific">Ceratodon purpureus</name>
    <name type="common">Fire moss</name>
    <name type="synonym">Dicranum purpureum</name>
    <dbReference type="NCBI Taxonomy" id="3225"/>
    <lineage>
        <taxon>Eukaryota</taxon>
        <taxon>Viridiplantae</taxon>
        <taxon>Streptophyta</taxon>
        <taxon>Embryophyta</taxon>
        <taxon>Bryophyta</taxon>
        <taxon>Bryophytina</taxon>
        <taxon>Bryopsida</taxon>
        <taxon>Dicranidae</taxon>
        <taxon>Pseudoditrichales</taxon>
        <taxon>Ditrichaceae</taxon>
        <taxon>Ceratodon</taxon>
    </lineage>
</organism>
<evidence type="ECO:0000256" key="4">
    <source>
        <dbReference type="ARBA" id="ARBA00022989"/>
    </source>
</evidence>
<accession>A0A8T0G4P4</accession>
<dbReference type="PANTHER" id="PTHR24186">
    <property type="entry name" value="PROTEIN PHOSPHATASE 1 REGULATORY SUBUNIT"/>
    <property type="match status" value="1"/>
</dbReference>
<evidence type="ECO:0000256" key="3">
    <source>
        <dbReference type="ARBA" id="ARBA00022737"/>
    </source>
</evidence>
<dbReference type="Gene3D" id="1.25.40.20">
    <property type="entry name" value="Ankyrin repeat-containing domain"/>
    <property type="match status" value="1"/>
</dbReference>
<feature type="transmembrane region" description="Helical" evidence="7">
    <location>
        <begin position="597"/>
        <end position="618"/>
    </location>
</feature>
<comment type="caution">
    <text evidence="9">The sequence shown here is derived from an EMBL/GenBank/DDBJ whole genome shotgun (WGS) entry which is preliminary data.</text>
</comment>
<dbReference type="Proteomes" id="UP000822688">
    <property type="component" value="Chromosome 12"/>
</dbReference>
<sequence>MEGSRGIPRPCVVINKKLFAELEGEKLLEHIRSSNLDGAEVQLTTVLSRISNEYEQDGLKEGRKLRRQKRIEIYDNLLRVALEAEGEDSYVWNNDPGHWKIKKSKHLVPGSVYTYLLDRIIHEDEEIMFLYYHSKKLLREHALWLVESIQIYRMYLVNPIIKKLEDWVEGEHDKCRGLLDEAKALLKEKLLSHESRSWRSRARMYWLLARAKHAPISKGRVFNFKNPRYRGPISILVQEMIEDDEDMLLDKVHPHLNFEYVKPKHDKKGNHLGTLRVSSLLAWASAANDGDFVKSILEHKKEYIKRDECDSKREELWARDWAQALWNASYDGNADIVRELLGWVNADIVKELLEWEKLDFNHFCKELTHESCSCAPLHVAVYRGHVSVVEVFCAESQSFSCHEEDHKLHQTPLEVATNYTESNIAKRKIQSILLQRPEVEGAVKELYTQRELTVGSANAIVVGAALIASVTYGGWLQPPLGYNTDYHFPEPLPAPPGSAYESFMAVEGHTSLRVFAIFNSLSFFFAIAAVVAGMETTCFIDALEETYIANTVTRLRYKLKRTTILFIVSVIFVLIAFASAGIAIIPPIKRHERDMYITIGLGGIVCLVFIGRLLLICVSKRFFKWAQTQASRCCRCYRPGPRPN</sequence>
<keyword evidence="3" id="KW-0677">Repeat</keyword>
<name>A0A8T0G4P4_CERPU</name>
<evidence type="ECO:0000259" key="8">
    <source>
        <dbReference type="Pfam" id="PF13962"/>
    </source>
</evidence>
<evidence type="ECO:0000256" key="2">
    <source>
        <dbReference type="ARBA" id="ARBA00022692"/>
    </source>
</evidence>
<keyword evidence="4 7" id="KW-1133">Transmembrane helix</keyword>
<protein>
    <recommendedName>
        <fullName evidence="8">PGG domain-containing protein</fullName>
    </recommendedName>
</protein>
<feature type="domain" description="PGG" evidence="8">
    <location>
        <begin position="457"/>
        <end position="580"/>
    </location>
</feature>
<dbReference type="InterPro" id="IPR036770">
    <property type="entry name" value="Ankyrin_rpt-contain_sf"/>
</dbReference>
<dbReference type="EMBL" id="CM026433">
    <property type="protein sequence ID" value="KAG0553851.1"/>
    <property type="molecule type" value="Genomic_DNA"/>
</dbReference>
<evidence type="ECO:0000256" key="5">
    <source>
        <dbReference type="ARBA" id="ARBA00023043"/>
    </source>
</evidence>
<dbReference type="Pfam" id="PF13962">
    <property type="entry name" value="PGG"/>
    <property type="match status" value="1"/>
</dbReference>
<proteinExistence type="predicted"/>
<evidence type="ECO:0000256" key="1">
    <source>
        <dbReference type="ARBA" id="ARBA00004141"/>
    </source>
</evidence>
<evidence type="ECO:0000256" key="7">
    <source>
        <dbReference type="SAM" id="Phobius"/>
    </source>
</evidence>
<comment type="subcellular location">
    <subcellularLocation>
        <location evidence="1">Membrane</location>
        <topology evidence="1">Multi-pass membrane protein</topology>
    </subcellularLocation>
</comment>
<keyword evidence="10" id="KW-1185">Reference proteome</keyword>
<keyword evidence="5" id="KW-0040">ANK repeat</keyword>
<dbReference type="GO" id="GO:0005886">
    <property type="term" value="C:plasma membrane"/>
    <property type="evidence" value="ECO:0007669"/>
    <property type="project" value="TreeGrafter"/>
</dbReference>
<feature type="transmembrane region" description="Helical" evidence="7">
    <location>
        <begin position="564"/>
        <end position="585"/>
    </location>
</feature>
<reference evidence="9" key="1">
    <citation type="submission" date="2020-06" db="EMBL/GenBank/DDBJ databases">
        <title>WGS assembly of Ceratodon purpureus strain R40.</title>
        <authorList>
            <person name="Carey S.B."/>
            <person name="Jenkins J."/>
            <person name="Shu S."/>
            <person name="Lovell J.T."/>
            <person name="Sreedasyam A."/>
            <person name="Maumus F."/>
            <person name="Tiley G.P."/>
            <person name="Fernandez-Pozo N."/>
            <person name="Barry K."/>
            <person name="Chen C."/>
            <person name="Wang M."/>
            <person name="Lipzen A."/>
            <person name="Daum C."/>
            <person name="Saski C.A."/>
            <person name="Payton A.C."/>
            <person name="Mcbreen J.C."/>
            <person name="Conrad R.E."/>
            <person name="Kollar L.M."/>
            <person name="Olsson S."/>
            <person name="Huttunen S."/>
            <person name="Landis J.B."/>
            <person name="Wickett N.J."/>
            <person name="Johnson M.G."/>
            <person name="Rensing S.A."/>
            <person name="Grimwood J."/>
            <person name="Schmutz J."/>
            <person name="Mcdaniel S.F."/>
        </authorList>
    </citation>
    <scope>NUCLEOTIDE SEQUENCE</scope>
    <source>
        <strain evidence="9">R40</strain>
    </source>
</reference>